<proteinExistence type="predicted"/>
<evidence type="ECO:0000313" key="3">
    <source>
        <dbReference type="Proteomes" id="UP000478837"/>
    </source>
</evidence>
<accession>A0A6L9MZS6</accession>
<sequence length="252" mass="29319">MDRRMNSFPIFIINMKSSIDRWESTSSRLKALGLSVTRFDATVGCELSEDEIKQWYDPAANRKHHHRNLTIGEIGCYISHKRLWQKMVEDEIPYCLILEDDLCIDKTLPFTLQHIEQLHGWEMIKLFDNRNNRFIDSKSLDESTTLGNFLKVPNCAAAYALNLSGAKKLLKRKLFFRAVDIDMQIHSEIGISVAGIRPYPFTQNNAFNSEIEAVNSGRHSNHSTFWRNLKFRVKMYFERKKLSADLTRITSL</sequence>
<dbReference type="EMBL" id="JAAAWP010000017">
    <property type="protein sequence ID" value="NDW23230.1"/>
    <property type="molecule type" value="Genomic_DNA"/>
</dbReference>
<feature type="domain" description="Glycosyl transferase family 25" evidence="1">
    <location>
        <begin position="9"/>
        <end position="173"/>
    </location>
</feature>
<name>A0A6L9MZS6_9ALTE</name>
<keyword evidence="2" id="KW-0808">Transferase</keyword>
<dbReference type="CDD" id="cd06532">
    <property type="entry name" value="Glyco_transf_25"/>
    <property type="match status" value="1"/>
</dbReference>
<protein>
    <submittedName>
        <fullName evidence="2">Glycosyl transferase family 25</fullName>
    </submittedName>
</protein>
<organism evidence="2 3">
    <name type="scientific">Alteromonas hispanica</name>
    <dbReference type="NCBI Taxonomy" id="315421"/>
    <lineage>
        <taxon>Bacteria</taxon>
        <taxon>Pseudomonadati</taxon>
        <taxon>Pseudomonadota</taxon>
        <taxon>Gammaproteobacteria</taxon>
        <taxon>Alteromonadales</taxon>
        <taxon>Alteromonadaceae</taxon>
        <taxon>Alteromonas/Salinimonas group</taxon>
        <taxon>Alteromonas</taxon>
    </lineage>
</organism>
<dbReference type="GO" id="GO:0016740">
    <property type="term" value="F:transferase activity"/>
    <property type="evidence" value="ECO:0007669"/>
    <property type="project" value="UniProtKB-KW"/>
</dbReference>
<gene>
    <name evidence="2" type="ORF">GTW09_17075</name>
</gene>
<keyword evidence="3" id="KW-1185">Reference proteome</keyword>
<dbReference type="AlphaFoldDB" id="A0A6L9MZS6"/>
<evidence type="ECO:0000259" key="1">
    <source>
        <dbReference type="Pfam" id="PF01755"/>
    </source>
</evidence>
<dbReference type="Pfam" id="PF01755">
    <property type="entry name" value="Glyco_transf_25"/>
    <property type="match status" value="1"/>
</dbReference>
<dbReference type="Proteomes" id="UP000478837">
    <property type="component" value="Unassembled WGS sequence"/>
</dbReference>
<comment type="caution">
    <text evidence="2">The sequence shown here is derived from an EMBL/GenBank/DDBJ whole genome shotgun (WGS) entry which is preliminary data.</text>
</comment>
<dbReference type="RefSeq" id="WP_163112832.1">
    <property type="nucleotide sequence ID" value="NZ_JAAAWP010000017.1"/>
</dbReference>
<evidence type="ECO:0000313" key="2">
    <source>
        <dbReference type="EMBL" id="NDW23230.1"/>
    </source>
</evidence>
<dbReference type="InterPro" id="IPR002654">
    <property type="entry name" value="Glyco_trans_25"/>
</dbReference>
<reference evidence="2 3" key="1">
    <citation type="submission" date="2020-01" db="EMBL/GenBank/DDBJ databases">
        <title>Genomes of bacteria type strains.</title>
        <authorList>
            <person name="Chen J."/>
            <person name="Zhu S."/>
            <person name="Yang J."/>
        </authorList>
    </citation>
    <scope>NUCLEOTIDE SEQUENCE [LARGE SCALE GENOMIC DNA]</scope>
    <source>
        <strain evidence="2 3">LMG 22958</strain>
    </source>
</reference>